<evidence type="ECO:0000259" key="3">
    <source>
        <dbReference type="PROSITE" id="PS50206"/>
    </source>
</evidence>
<dbReference type="CDD" id="cd00158">
    <property type="entry name" value="RHOD"/>
    <property type="match status" value="1"/>
</dbReference>
<dbReference type="GO" id="GO:0008641">
    <property type="term" value="F:ubiquitin-like modifier activating enzyme activity"/>
    <property type="evidence" value="ECO:0007669"/>
    <property type="project" value="InterPro"/>
</dbReference>
<dbReference type="SUPFAM" id="SSF69572">
    <property type="entry name" value="Activating enzymes of the ubiquitin-like proteins"/>
    <property type="match status" value="1"/>
</dbReference>
<keyword evidence="2" id="KW-0472">Membrane</keyword>
<feature type="domain" description="Rhodanese" evidence="3">
    <location>
        <begin position="285"/>
        <end position="358"/>
    </location>
</feature>
<dbReference type="GO" id="GO:0008146">
    <property type="term" value="F:sulfotransferase activity"/>
    <property type="evidence" value="ECO:0007669"/>
    <property type="project" value="TreeGrafter"/>
</dbReference>
<dbReference type="RefSeq" id="YP_009390048.1">
    <property type="nucleotide sequence ID" value="NC_035231.1"/>
</dbReference>
<accession>A0A3G1I8Z4</accession>
<gene>
    <name evidence="4" type="primary">moeB</name>
</gene>
<keyword evidence="2" id="KW-1133">Transmembrane helix</keyword>
<sequence>MNHNNEYKKELNLNEYQLFARQLILPQIQIEGQKRLKKSKILFIGAGGLASTALLYLGASGIGQIGLVDSDIIEISNLHRQVIYNTFMLGKFKVSSAKNQLQQINPECNIQTYKLRLTELNSYKIIQPYDIVMDCTDNFKIRYIISDTCRILHKIHVYGAIFEFEGQISVFNYKGGPNYKDMSPVLKSNIVYRCDTGGVLGVIPGLIGILQATETLKIITGIKVSLSGYLLAYNAIKISFKNLSIKNSNHYLNLKFMKNSNNISTYHTKTNFISINELQKIQTNNTEKVYLIDVRNAIEYQIKHLHTAINIPLKKLKKINNIQKLRKATAGKKLIIYCNNQIRSQAASSILIKADIRHSLIFNFFL</sequence>
<dbReference type="PROSITE" id="PS50206">
    <property type="entry name" value="RHODANESE_3"/>
    <property type="match status" value="1"/>
</dbReference>
<dbReference type="GO" id="GO:0005829">
    <property type="term" value="C:cytosol"/>
    <property type="evidence" value="ECO:0007669"/>
    <property type="project" value="TreeGrafter"/>
</dbReference>
<comment type="similarity">
    <text evidence="1">Belongs to the HesA/MoeB/ThiF family.</text>
</comment>
<dbReference type="InterPro" id="IPR045886">
    <property type="entry name" value="ThiF/MoeB/HesA"/>
</dbReference>
<feature type="transmembrane region" description="Helical" evidence="2">
    <location>
        <begin position="41"/>
        <end position="59"/>
    </location>
</feature>
<dbReference type="InterPro" id="IPR000594">
    <property type="entry name" value="ThiF_NAD_FAD-bd"/>
</dbReference>
<dbReference type="Gene3D" id="3.40.250.10">
    <property type="entry name" value="Rhodanese-like domain"/>
    <property type="match status" value="1"/>
</dbReference>
<dbReference type="GO" id="GO:0016779">
    <property type="term" value="F:nucleotidyltransferase activity"/>
    <property type="evidence" value="ECO:0007669"/>
    <property type="project" value="UniProtKB-KW"/>
</dbReference>
<proteinExistence type="inferred from homology"/>
<dbReference type="InterPro" id="IPR001763">
    <property type="entry name" value="Rhodanese-like_dom"/>
</dbReference>
<keyword evidence="2" id="KW-0812">Transmembrane</keyword>
<dbReference type="GeneID" id="33350855"/>
<dbReference type="Gene3D" id="3.40.50.720">
    <property type="entry name" value="NAD(P)-binding Rossmann-like Domain"/>
    <property type="match status" value="1"/>
</dbReference>
<dbReference type="Pfam" id="PF00899">
    <property type="entry name" value="ThiF"/>
    <property type="match status" value="1"/>
</dbReference>
<dbReference type="AlphaFoldDB" id="A0A3G1I8Z4"/>
<reference evidence="4" key="1">
    <citation type="journal article" date="2017" name="Sci. Rep.">
        <title>Origin and evolutionary history of freshwater Rhodophyta: further insights based on phylogenomic evidence.</title>
        <authorList>
            <person name="Nan F."/>
            <person name="Feng J."/>
            <person name="Lv J."/>
            <person name="Liu Q."/>
            <person name="Fang K."/>
            <person name="Gong C."/>
            <person name="Xie S."/>
        </authorList>
    </citation>
    <scope>NUCLEOTIDE SEQUENCE</scope>
</reference>
<dbReference type="EMBL" id="KY033529">
    <property type="protein sequence ID" value="ART65414.1"/>
    <property type="molecule type" value="Genomic_DNA"/>
</dbReference>
<dbReference type="Pfam" id="PF00581">
    <property type="entry name" value="Rhodanese"/>
    <property type="match status" value="1"/>
</dbReference>
<dbReference type="FunFam" id="3.40.50.720:FF:000080">
    <property type="entry name" value="Thiazole biosynthesis adenylyltransferase ThiF"/>
    <property type="match status" value="1"/>
</dbReference>
<dbReference type="InterPro" id="IPR035985">
    <property type="entry name" value="Ubiquitin-activating_enz"/>
</dbReference>
<dbReference type="GO" id="GO:0004792">
    <property type="term" value="F:thiosulfate-cyanide sulfurtransferase activity"/>
    <property type="evidence" value="ECO:0007669"/>
    <property type="project" value="TreeGrafter"/>
</dbReference>
<keyword evidence="4" id="KW-0808">Transferase</keyword>
<dbReference type="InterPro" id="IPR036873">
    <property type="entry name" value="Rhodanese-like_dom_sf"/>
</dbReference>
<keyword evidence="4" id="KW-0548">Nucleotidyltransferase</keyword>
<dbReference type="CDD" id="cd00757">
    <property type="entry name" value="ThiF_MoeB_HesA_family"/>
    <property type="match status" value="1"/>
</dbReference>
<dbReference type="PANTHER" id="PTHR10953">
    <property type="entry name" value="UBIQUITIN-ACTIVATING ENZYME E1"/>
    <property type="match status" value="1"/>
</dbReference>
<evidence type="ECO:0000313" key="4">
    <source>
        <dbReference type="EMBL" id="ART65414.1"/>
    </source>
</evidence>
<keyword evidence="4" id="KW-0934">Plastid</keyword>
<organism evidence="4">
    <name type="scientific">Sheathia arcuata</name>
    <dbReference type="NCBI Taxonomy" id="340433"/>
    <lineage>
        <taxon>Eukaryota</taxon>
        <taxon>Rhodophyta</taxon>
        <taxon>Florideophyceae</taxon>
        <taxon>Nemaliophycidae</taxon>
        <taxon>Batrachospermales</taxon>
        <taxon>Batrachospermaceae</taxon>
        <taxon>Sheathia</taxon>
    </lineage>
</organism>
<evidence type="ECO:0000256" key="2">
    <source>
        <dbReference type="SAM" id="Phobius"/>
    </source>
</evidence>
<dbReference type="SMART" id="SM00450">
    <property type="entry name" value="RHOD"/>
    <property type="match status" value="1"/>
</dbReference>
<geneLocation type="chloroplast" evidence="4"/>
<evidence type="ECO:0000256" key="1">
    <source>
        <dbReference type="ARBA" id="ARBA00009919"/>
    </source>
</evidence>
<dbReference type="PANTHER" id="PTHR10953:SF102">
    <property type="entry name" value="ADENYLYLTRANSFERASE AND SULFURTRANSFERASE MOCS3"/>
    <property type="match status" value="1"/>
</dbReference>
<protein>
    <submittedName>
        <fullName evidence="4">Adenylyltransferase and sulfurtransferase MoeB</fullName>
    </submittedName>
</protein>
<name>A0A3G1I8Z4_9FLOR</name>
<keyword evidence="4" id="KW-0150">Chloroplast</keyword>